<name>A0A2K3UT36_9DEIO</name>
<evidence type="ECO:0000259" key="2">
    <source>
        <dbReference type="PROSITE" id="PS51175"/>
    </source>
</evidence>
<dbReference type="Proteomes" id="UP000236379">
    <property type="component" value="Unassembled WGS sequence"/>
</dbReference>
<evidence type="ECO:0000313" key="4">
    <source>
        <dbReference type="Proteomes" id="UP000236379"/>
    </source>
</evidence>
<feature type="compositionally biased region" description="Pro residues" evidence="1">
    <location>
        <begin position="112"/>
        <end position="141"/>
    </location>
</feature>
<feature type="region of interest" description="Disordered" evidence="1">
    <location>
        <begin position="102"/>
        <end position="147"/>
    </location>
</feature>
<organism evidence="3 4">
    <name type="scientific">Deinococcus koreensis</name>
    <dbReference type="NCBI Taxonomy" id="2054903"/>
    <lineage>
        <taxon>Bacteria</taxon>
        <taxon>Thermotogati</taxon>
        <taxon>Deinococcota</taxon>
        <taxon>Deinococci</taxon>
        <taxon>Deinococcales</taxon>
        <taxon>Deinococcaceae</taxon>
        <taxon>Deinococcus</taxon>
    </lineage>
</organism>
<dbReference type="SUPFAM" id="SSF49785">
    <property type="entry name" value="Galactose-binding domain-like"/>
    <property type="match status" value="2"/>
</dbReference>
<dbReference type="InterPro" id="IPR008979">
    <property type="entry name" value="Galactose-bd-like_sf"/>
</dbReference>
<gene>
    <name evidence="3" type="ORF">CVO96_17085</name>
</gene>
<evidence type="ECO:0000313" key="3">
    <source>
        <dbReference type="EMBL" id="PNY79678.1"/>
    </source>
</evidence>
<evidence type="ECO:0000256" key="1">
    <source>
        <dbReference type="SAM" id="MobiDB-lite"/>
    </source>
</evidence>
<accession>A0A2K3UT36</accession>
<sequence>MALLWCSPASQAATPPIQFSLSQLEKKPGTILISPGYITLIEFPAPVTNIVSGNILLFKREVIGNRVALSAAKTVGQTDLLVTTGGRIALFVVQIDGQGTAPRRYSVTQSPATPPLARPPAAAPAPAPVRPVAAPPAPRQTPTPAIRPAGFLGRFEAEQAVIYRADLIRSDRASGGRYVEHINEADSQVTFPTVRAPRTGSYTLRIRYANGSQRNATQPLWINGVNVMTVQYPPTGSWDQFATINVPVSLKMGTNTLKFGRDQEVANLDVLELWGLSSGVAATPPPPIPSGAAPAAVQSSTPVSGSTPAPAPSGQRTEVSLVNPGFEEDFSGWTTWWDANLTPGGSQSITTQQPHSGKKFLTLSNTRAFKQNCSLSVSGLANGTYTFEMWVRTSGGQNNLTMFALDYGGPEMNLGIPLVANNTWVKYSMPNIKVTKGQVVLGIWSNSPAGTNWAHIDDVRLYRDGAGQP</sequence>
<dbReference type="PROSITE" id="PS51175">
    <property type="entry name" value="CBM6"/>
    <property type="match status" value="1"/>
</dbReference>
<dbReference type="InterPro" id="IPR055240">
    <property type="entry name" value="CBM13-like"/>
</dbReference>
<protein>
    <recommendedName>
        <fullName evidence="2">CBM6 domain-containing protein</fullName>
    </recommendedName>
</protein>
<dbReference type="GO" id="GO:0030246">
    <property type="term" value="F:carbohydrate binding"/>
    <property type="evidence" value="ECO:0007669"/>
    <property type="project" value="InterPro"/>
</dbReference>
<keyword evidence="4" id="KW-1185">Reference proteome</keyword>
<feature type="domain" description="CBM6" evidence="2">
    <location>
        <begin position="153"/>
        <end position="274"/>
    </location>
</feature>
<dbReference type="Gene3D" id="2.60.120.260">
    <property type="entry name" value="Galactose-binding domain-like"/>
    <property type="match status" value="2"/>
</dbReference>
<reference evidence="3 4" key="1">
    <citation type="submission" date="2018-01" db="EMBL/GenBank/DDBJ databases">
        <title>Deinococcus koreensis sp. nov., a radiation-resistant bacterium isolated from river water.</title>
        <authorList>
            <person name="Choi A."/>
        </authorList>
    </citation>
    <scope>NUCLEOTIDE SEQUENCE [LARGE SCALE GENOMIC DNA]</scope>
    <source>
        <strain evidence="3 4">SJW1-2</strain>
    </source>
</reference>
<comment type="caution">
    <text evidence="3">The sequence shown here is derived from an EMBL/GenBank/DDBJ whole genome shotgun (WGS) entry which is preliminary data.</text>
</comment>
<feature type="region of interest" description="Disordered" evidence="1">
    <location>
        <begin position="285"/>
        <end position="318"/>
    </location>
</feature>
<dbReference type="AlphaFoldDB" id="A0A2K3UT36"/>
<proteinExistence type="predicted"/>
<feature type="compositionally biased region" description="Polar residues" evidence="1">
    <location>
        <begin position="297"/>
        <end position="307"/>
    </location>
</feature>
<dbReference type="InterPro" id="IPR005084">
    <property type="entry name" value="CBM6"/>
</dbReference>
<dbReference type="Pfam" id="PF22704">
    <property type="entry name" value="CBM13-like"/>
    <property type="match status" value="1"/>
</dbReference>
<dbReference type="EMBL" id="PPPD01000002">
    <property type="protein sequence ID" value="PNY79678.1"/>
    <property type="molecule type" value="Genomic_DNA"/>
</dbReference>